<proteinExistence type="predicted"/>
<name>A0ABM9NKQ8_9GAMM</name>
<evidence type="ECO:0008006" key="4">
    <source>
        <dbReference type="Google" id="ProtNLM"/>
    </source>
</evidence>
<evidence type="ECO:0000313" key="2">
    <source>
        <dbReference type="EMBL" id="CAL1241221.1"/>
    </source>
</evidence>
<organism evidence="2 3">
    <name type="scientific">Candidatus Methylocalor cossyra</name>
    <dbReference type="NCBI Taxonomy" id="3108543"/>
    <lineage>
        <taxon>Bacteria</taxon>
        <taxon>Pseudomonadati</taxon>
        <taxon>Pseudomonadota</taxon>
        <taxon>Gammaproteobacteria</taxon>
        <taxon>Methylococcales</taxon>
        <taxon>Methylococcaceae</taxon>
        <taxon>Candidatus Methylocalor</taxon>
    </lineage>
</organism>
<keyword evidence="1" id="KW-0472">Membrane</keyword>
<keyword evidence="3" id="KW-1185">Reference proteome</keyword>
<dbReference type="Proteomes" id="UP001497493">
    <property type="component" value="Chromosome"/>
</dbReference>
<sequence>MVPKIHHLFLFRFLLFYDFIGVSNTFTFIWFRCSIRPNIRCNLANLSLIASAHNNFRLRRRFYGYTLRYRIVDSMRKSYIQSQYLPSRLCTVSYAY</sequence>
<evidence type="ECO:0000256" key="1">
    <source>
        <dbReference type="SAM" id="Phobius"/>
    </source>
</evidence>
<feature type="transmembrane region" description="Helical" evidence="1">
    <location>
        <begin position="9"/>
        <end position="31"/>
    </location>
</feature>
<evidence type="ECO:0000313" key="3">
    <source>
        <dbReference type="Proteomes" id="UP001497493"/>
    </source>
</evidence>
<accession>A0ABM9NKQ8</accession>
<reference evidence="2 3" key="1">
    <citation type="submission" date="2024-04" db="EMBL/GenBank/DDBJ databases">
        <authorList>
            <person name="Cremers G."/>
        </authorList>
    </citation>
    <scope>NUCLEOTIDE SEQUENCE [LARGE SCALE GENOMIC DNA]</scope>
    <source>
        <strain evidence="2">MeCH1-AG</strain>
    </source>
</reference>
<keyword evidence="1" id="KW-1133">Transmembrane helix</keyword>
<gene>
    <name evidence="2" type="ORF">MECH1_V1_2445</name>
</gene>
<dbReference type="EMBL" id="OZ026884">
    <property type="protein sequence ID" value="CAL1241221.1"/>
    <property type="molecule type" value="Genomic_DNA"/>
</dbReference>
<keyword evidence="1" id="KW-0812">Transmembrane</keyword>
<protein>
    <recommendedName>
        <fullName evidence="4">Secreted protein</fullName>
    </recommendedName>
</protein>